<dbReference type="VEuPathDB" id="VectorBase:SCAU000871"/>
<evidence type="ECO:0000313" key="2">
    <source>
        <dbReference type="Proteomes" id="UP000095300"/>
    </source>
</evidence>
<protein>
    <submittedName>
        <fullName evidence="1">Uncharacterized protein</fullName>
    </submittedName>
</protein>
<dbReference type="GO" id="GO:0000400">
    <property type="term" value="F:four-way junction DNA binding"/>
    <property type="evidence" value="ECO:0007669"/>
    <property type="project" value="TreeGrafter"/>
</dbReference>
<accession>A0A1I8NPE2</accession>
<dbReference type="OrthoDB" id="420422at2759"/>
<dbReference type="GO" id="GO:0005813">
    <property type="term" value="C:centrosome"/>
    <property type="evidence" value="ECO:0007669"/>
    <property type="project" value="TreeGrafter"/>
</dbReference>
<dbReference type="GO" id="GO:0000724">
    <property type="term" value="P:double-strand break repair via homologous recombination"/>
    <property type="evidence" value="ECO:0007669"/>
    <property type="project" value="InterPro"/>
</dbReference>
<dbReference type="Gene3D" id="3.40.50.300">
    <property type="entry name" value="P-loop containing nucleotide triphosphate hydrolases"/>
    <property type="match status" value="1"/>
</dbReference>
<dbReference type="STRING" id="35570.A0A1I8NPE2"/>
<dbReference type="GO" id="GO:0005657">
    <property type="term" value="C:replication fork"/>
    <property type="evidence" value="ECO:0007669"/>
    <property type="project" value="InterPro"/>
</dbReference>
<keyword evidence="2" id="KW-1185">Reference proteome</keyword>
<dbReference type="SUPFAM" id="SSF52540">
    <property type="entry name" value="P-loop containing nucleoside triphosphate hydrolases"/>
    <property type="match status" value="1"/>
</dbReference>
<dbReference type="InterPro" id="IPR027417">
    <property type="entry name" value="P-loop_NTPase"/>
</dbReference>
<dbReference type="GO" id="GO:0042148">
    <property type="term" value="P:DNA strand invasion"/>
    <property type="evidence" value="ECO:0007669"/>
    <property type="project" value="TreeGrafter"/>
</dbReference>
<dbReference type="EnsemblMetazoa" id="SCAU000871-RA">
    <property type="protein sequence ID" value="SCAU000871-PA"/>
    <property type="gene ID" value="SCAU000871"/>
</dbReference>
<dbReference type="Proteomes" id="UP000095300">
    <property type="component" value="Unassembled WGS sequence"/>
</dbReference>
<dbReference type="PANTHER" id="PTHR46644">
    <property type="entry name" value="DNA REPAIR PROTEIN XRCC2"/>
    <property type="match status" value="1"/>
</dbReference>
<dbReference type="InterPro" id="IPR030547">
    <property type="entry name" value="XRCC2"/>
</dbReference>
<proteinExistence type="predicted"/>
<sequence length="250" mass="28306">MIASGYQIMVKQIASERPILEDLSRVFPKGAPKPGTLTEISGVPGTGRSEMLLRIIARTVLPHAYGGKSSKVILMDLNHKVDQVDEVLRDVVTANGTFTVQEDITDIVKNGLGSIINVACYSSEQFDLALDELEDLLWDNEDVSLLAIDGLDAFYWEDCYLRLQRMATHYKRLCQRLKAICREHNICCIYTLDDNYLQSKSSKIILTWALRMEDNTCGSRFRGIVRKMLRLTVSATTKRGSKWNGKFFVF</sequence>
<dbReference type="PANTHER" id="PTHR46644:SF2">
    <property type="entry name" value="DNA REPAIR PROTEIN XRCC2"/>
    <property type="match status" value="1"/>
</dbReference>
<name>A0A1I8NPE2_STOCA</name>
<evidence type="ECO:0000313" key="1">
    <source>
        <dbReference type="EnsemblMetazoa" id="SCAU000871-PA"/>
    </source>
</evidence>
<reference evidence="1" key="1">
    <citation type="submission" date="2020-05" db="UniProtKB">
        <authorList>
            <consortium name="EnsemblMetazoa"/>
        </authorList>
    </citation>
    <scope>IDENTIFICATION</scope>
    <source>
        <strain evidence="1">USDA</strain>
    </source>
</reference>
<dbReference type="GO" id="GO:0033063">
    <property type="term" value="C:Rad51B-Rad51C-Rad51D-XRCC2 complex"/>
    <property type="evidence" value="ECO:0007669"/>
    <property type="project" value="InterPro"/>
</dbReference>
<gene>
    <name evidence="1" type="primary">106081944</name>
</gene>
<dbReference type="AlphaFoldDB" id="A0A1I8NPE2"/>
<organism evidence="1 2">
    <name type="scientific">Stomoxys calcitrans</name>
    <name type="common">Stable fly</name>
    <name type="synonym">Conops calcitrans</name>
    <dbReference type="NCBI Taxonomy" id="35570"/>
    <lineage>
        <taxon>Eukaryota</taxon>
        <taxon>Metazoa</taxon>
        <taxon>Ecdysozoa</taxon>
        <taxon>Arthropoda</taxon>
        <taxon>Hexapoda</taxon>
        <taxon>Insecta</taxon>
        <taxon>Pterygota</taxon>
        <taxon>Neoptera</taxon>
        <taxon>Endopterygota</taxon>
        <taxon>Diptera</taxon>
        <taxon>Brachycera</taxon>
        <taxon>Muscomorpha</taxon>
        <taxon>Muscoidea</taxon>
        <taxon>Muscidae</taxon>
        <taxon>Stomoxys</taxon>
    </lineage>
</organism>